<dbReference type="GO" id="GO:0006355">
    <property type="term" value="P:regulation of DNA-templated transcription"/>
    <property type="evidence" value="ECO:0007669"/>
    <property type="project" value="InterPro"/>
</dbReference>
<feature type="region of interest" description="Disordered" evidence="1">
    <location>
        <begin position="58"/>
        <end position="85"/>
    </location>
</feature>
<evidence type="ECO:0000313" key="3">
    <source>
        <dbReference type="EMBL" id="SVC32979.1"/>
    </source>
</evidence>
<dbReference type="GO" id="GO:0003677">
    <property type="term" value="F:DNA binding"/>
    <property type="evidence" value="ECO:0007669"/>
    <property type="project" value="InterPro"/>
</dbReference>
<dbReference type="EMBL" id="UINC01085435">
    <property type="protein sequence ID" value="SVC32979.1"/>
    <property type="molecule type" value="Genomic_DNA"/>
</dbReference>
<sequence>MARLTITEASRRFGVATNTIRRRISRGELTPIQASSTTGRGRRLFDISDLIRVFGEPSGTFPKEDPASSAWKPVQIPDPTDSSPQMAVENAALRARLEAQERHLEDLRLLLTP</sequence>
<evidence type="ECO:0000256" key="1">
    <source>
        <dbReference type="SAM" id="MobiDB-lite"/>
    </source>
</evidence>
<dbReference type="Pfam" id="PF13411">
    <property type="entry name" value="MerR_1"/>
    <property type="match status" value="1"/>
</dbReference>
<protein>
    <recommendedName>
        <fullName evidence="2">HTH merR-type domain-containing protein</fullName>
    </recommendedName>
</protein>
<proteinExistence type="predicted"/>
<feature type="domain" description="HTH merR-type" evidence="2">
    <location>
        <begin position="5"/>
        <end position="50"/>
    </location>
</feature>
<accession>A0A382L8L7</accession>
<organism evidence="3">
    <name type="scientific">marine metagenome</name>
    <dbReference type="NCBI Taxonomy" id="408172"/>
    <lineage>
        <taxon>unclassified sequences</taxon>
        <taxon>metagenomes</taxon>
        <taxon>ecological metagenomes</taxon>
    </lineage>
</organism>
<evidence type="ECO:0000259" key="2">
    <source>
        <dbReference type="Pfam" id="PF13411"/>
    </source>
</evidence>
<reference evidence="3" key="1">
    <citation type="submission" date="2018-05" db="EMBL/GenBank/DDBJ databases">
        <authorList>
            <person name="Lanie J.A."/>
            <person name="Ng W.-L."/>
            <person name="Kazmierczak K.M."/>
            <person name="Andrzejewski T.M."/>
            <person name="Davidsen T.M."/>
            <person name="Wayne K.J."/>
            <person name="Tettelin H."/>
            <person name="Glass J.I."/>
            <person name="Rusch D."/>
            <person name="Podicherti R."/>
            <person name="Tsui H.-C.T."/>
            <person name="Winkler M.E."/>
        </authorList>
    </citation>
    <scope>NUCLEOTIDE SEQUENCE</scope>
</reference>
<dbReference type="InterPro" id="IPR009061">
    <property type="entry name" value="DNA-bd_dom_put_sf"/>
</dbReference>
<gene>
    <name evidence="3" type="ORF">METZ01_LOCUS285833</name>
</gene>
<dbReference type="SUPFAM" id="SSF46955">
    <property type="entry name" value="Putative DNA-binding domain"/>
    <property type="match status" value="1"/>
</dbReference>
<dbReference type="Gene3D" id="1.10.1660.10">
    <property type="match status" value="1"/>
</dbReference>
<dbReference type="InterPro" id="IPR000551">
    <property type="entry name" value="MerR-type_HTH_dom"/>
</dbReference>
<dbReference type="AlphaFoldDB" id="A0A382L8L7"/>
<feature type="non-terminal residue" evidence="3">
    <location>
        <position position="113"/>
    </location>
</feature>
<name>A0A382L8L7_9ZZZZ</name>